<keyword evidence="5 9" id="KW-0865">Zymogen</keyword>
<evidence type="ECO:0000256" key="8">
    <source>
        <dbReference type="ARBA" id="ARBA00023317"/>
    </source>
</evidence>
<protein>
    <recommendedName>
        <fullName evidence="9">Aspartate 1-decarboxylase</fullName>
        <ecNumber evidence="9">4.1.1.11</ecNumber>
    </recommendedName>
    <alternativeName>
        <fullName evidence="9">Aspartate alpha-decarboxylase</fullName>
    </alternativeName>
    <component>
        <recommendedName>
            <fullName evidence="9">Aspartate 1-decarboxylase beta chain</fullName>
        </recommendedName>
    </component>
    <component>
        <recommendedName>
            <fullName evidence="9">Aspartate 1-decarboxylase alpha chain</fullName>
        </recommendedName>
    </component>
</protein>
<keyword evidence="7 9" id="KW-0704">Schiff base</keyword>
<accession>E5AN51</accession>
<dbReference type="AlphaFoldDB" id="E5AN51"/>
<evidence type="ECO:0000313" key="10">
    <source>
        <dbReference type="EMBL" id="CBW74132.1"/>
    </source>
</evidence>
<feature type="active site" description="Schiff-base intermediate with substrate; via pyruvic acid" evidence="9">
    <location>
        <position position="48"/>
    </location>
</feature>
<evidence type="ECO:0000256" key="6">
    <source>
        <dbReference type="ARBA" id="ARBA00023239"/>
    </source>
</evidence>
<keyword evidence="6 9" id="KW-0456">Lyase</keyword>
<dbReference type="GO" id="GO:0006523">
    <property type="term" value="P:alanine biosynthetic process"/>
    <property type="evidence" value="ECO:0007669"/>
    <property type="project" value="InterPro"/>
</dbReference>
<keyword evidence="1 9" id="KW-0963">Cytoplasm</keyword>
<dbReference type="Pfam" id="PF02261">
    <property type="entry name" value="Asp_decarbox"/>
    <property type="match status" value="1"/>
</dbReference>
<dbReference type="eggNOG" id="COG0853">
    <property type="taxonomic scope" value="Bacteria"/>
</dbReference>
<dbReference type="InterPro" id="IPR009010">
    <property type="entry name" value="Asp_de-COase-like_dom_sf"/>
</dbReference>
<comment type="function">
    <text evidence="9">Catalyzes the pyruvoyl-dependent decarboxylation of aspartate to produce beta-alanine.</text>
</comment>
<organism evidence="10 11">
    <name type="scientific">Mycetohabitans rhizoxinica (strain DSM 19002 / CIP 109453 / HKI 454)</name>
    <name type="common">Paraburkholderia rhizoxinica</name>
    <dbReference type="NCBI Taxonomy" id="882378"/>
    <lineage>
        <taxon>Bacteria</taxon>
        <taxon>Pseudomonadati</taxon>
        <taxon>Pseudomonadota</taxon>
        <taxon>Betaproteobacteria</taxon>
        <taxon>Burkholderiales</taxon>
        <taxon>Burkholderiaceae</taxon>
        <taxon>Mycetohabitans</taxon>
    </lineage>
</organism>
<dbReference type="HAMAP" id="MF_00446">
    <property type="entry name" value="PanD"/>
    <property type="match status" value="1"/>
</dbReference>
<evidence type="ECO:0000256" key="3">
    <source>
        <dbReference type="ARBA" id="ARBA00022793"/>
    </source>
</evidence>
<comment type="catalytic activity">
    <reaction evidence="9">
        <text>L-aspartate + H(+) = beta-alanine + CO2</text>
        <dbReference type="Rhea" id="RHEA:19497"/>
        <dbReference type="ChEBI" id="CHEBI:15378"/>
        <dbReference type="ChEBI" id="CHEBI:16526"/>
        <dbReference type="ChEBI" id="CHEBI:29991"/>
        <dbReference type="ChEBI" id="CHEBI:57966"/>
        <dbReference type="EC" id="4.1.1.11"/>
    </reaction>
</comment>
<comment type="subunit">
    <text evidence="9">Heterooctamer of four alpha and four beta subunits.</text>
</comment>
<keyword evidence="8 9" id="KW-0670">Pyruvate</keyword>
<dbReference type="KEGG" id="brh:RBRH_03134"/>
<dbReference type="UniPathway" id="UPA00028">
    <property type="reaction ID" value="UER00002"/>
</dbReference>
<evidence type="ECO:0000256" key="1">
    <source>
        <dbReference type="ARBA" id="ARBA00022490"/>
    </source>
</evidence>
<dbReference type="EMBL" id="FR687359">
    <property type="protein sequence ID" value="CBW74132.1"/>
    <property type="molecule type" value="Genomic_DNA"/>
</dbReference>
<evidence type="ECO:0000256" key="5">
    <source>
        <dbReference type="ARBA" id="ARBA00023145"/>
    </source>
</evidence>
<name>E5AN51_MYCRK</name>
<sequence length="153" mass="17244">MPYPKRTARGTPQYRSPPLPETLMQRTMLKSKIHRATVTHCELHYEGSCAIDENLLEAANIAENEQIDIWNINNGERLTTYAIRGERGSGMISLNGSAARRAQVGDLIIIAAFALVDDADVRHGFKPNLVFCDERNTIKDTRDHVPTQNWDAR</sequence>
<keyword evidence="3 9" id="KW-0210">Decarboxylase</keyword>
<dbReference type="STRING" id="882378.RBRH_03134"/>
<dbReference type="GO" id="GO:0005829">
    <property type="term" value="C:cytosol"/>
    <property type="evidence" value="ECO:0007669"/>
    <property type="project" value="TreeGrafter"/>
</dbReference>
<dbReference type="Gene3D" id="2.40.40.20">
    <property type="match status" value="1"/>
</dbReference>
<evidence type="ECO:0000256" key="9">
    <source>
        <dbReference type="HAMAP-Rule" id="MF_00446"/>
    </source>
</evidence>
<comment type="subcellular location">
    <subcellularLocation>
        <location evidence="9">Cytoplasm</location>
    </subcellularLocation>
</comment>
<dbReference type="GO" id="GO:0004068">
    <property type="term" value="F:aspartate 1-decarboxylase activity"/>
    <property type="evidence" value="ECO:0007669"/>
    <property type="project" value="UniProtKB-UniRule"/>
</dbReference>
<dbReference type="EC" id="4.1.1.11" evidence="9"/>
<dbReference type="GO" id="GO:0015940">
    <property type="term" value="P:pantothenate biosynthetic process"/>
    <property type="evidence" value="ECO:0007669"/>
    <property type="project" value="UniProtKB-UniRule"/>
</dbReference>
<evidence type="ECO:0000256" key="7">
    <source>
        <dbReference type="ARBA" id="ARBA00023270"/>
    </source>
</evidence>
<feature type="chain" id="PRO_5013997838" description="Aspartate 1-decarboxylase beta chain" evidence="9">
    <location>
        <begin position="1"/>
        <end position="47"/>
    </location>
</feature>
<evidence type="ECO:0000256" key="2">
    <source>
        <dbReference type="ARBA" id="ARBA00022655"/>
    </source>
</evidence>
<feature type="binding site" evidence="9">
    <location>
        <begin position="96"/>
        <end position="98"/>
    </location>
    <ligand>
        <name>substrate</name>
    </ligand>
</feature>
<feature type="active site" description="Proton donor" evidence="9">
    <location>
        <position position="81"/>
    </location>
</feature>
<keyword evidence="2 9" id="KW-0566">Pantothenate biosynthesis</keyword>
<keyword evidence="4 9" id="KW-0068">Autocatalytic cleavage</keyword>
<dbReference type="NCBIfam" id="TIGR00223">
    <property type="entry name" value="panD"/>
    <property type="match status" value="1"/>
</dbReference>
<comment type="PTM">
    <text evidence="9">Is synthesized initially as an inactive proenzyme, which is activated by self-cleavage at a specific serine bond to produce a beta-subunit with a hydroxyl group at its C-terminus and an alpha-subunit with a pyruvoyl group at its N-terminus.</text>
</comment>
<gene>
    <name evidence="9" type="primary">panD</name>
    <name evidence="10" type="ordered locus">RBRH_03134</name>
</gene>
<feature type="chain" id="PRO_5013997833" description="Aspartate 1-decarboxylase alpha chain" evidence="9">
    <location>
        <begin position="48"/>
        <end position="153"/>
    </location>
</feature>
<comment type="cofactor">
    <cofactor evidence="9">
        <name>pyruvate</name>
        <dbReference type="ChEBI" id="CHEBI:15361"/>
    </cofactor>
    <text evidence="9">Binds 1 pyruvoyl group covalently per subunit.</text>
</comment>
<feature type="modified residue" description="Pyruvic acid (Ser)" evidence="9">
    <location>
        <position position="48"/>
    </location>
</feature>
<evidence type="ECO:0000313" key="11">
    <source>
        <dbReference type="Proteomes" id="UP000007437"/>
    </source>
</evidence>
<dbReference type="InterPro" id="IPR003190">
    <property type="entry name" value="Asp_decarbox"/>
</dbReference>
<evidence type="ECO:0000256" key="4">
    <source>
        <dbReference type="ARBA" id="ARBA00022813"/>
    </source>
</evidence>
<proteinExistence type="inferred from homology"/>
<dbReference type="CDD" id="cd06919">
    <property type="entry name" value="Asp_decarbox"/>
    <property type="match status" value="1"/>
</dbReference>
<dbReference type="Proteomes" id="UP000007437">
    <property type="component" value="Chromosome"/>
</dbReference>
<feature type="binding site" evidence="9">
    <location>
        <position position="80"/>
    </location>
    <ligand>
        <name>substrate</name>
    </ligand>
</feature>
<reference evidence="10 11" key="1">
    <citation type="journal article" date="2011" name="J. Bacteriol.">
        <title>Complete genome sequence of Burkholderia rhizoxinica, an endosymbiont of Rhizopus microsporus.</title>
        <authorList>
            <person name="Lackner G."/>
            <person name="Moebius N."/>
            <person name="Partida-Martinez L."/>
            <person name="Hertweck C."/>
        </authorList>
    </citation>
    <scope>NUCLEOTIDE SEQUENCE [LARGE SCALE GENOMIC DNA]</scope>
    <source>
        <strain evidence="11">DSM 19002 / CIP 109453 / HKI 454</strain>
    </source>
</reference>
<dbReference type="PANTHER" id="PTHR21012:SF0">
    <property type="entry name" value="ASPARTATE 1-DECARBOXYLASE"/>
    <property type="match status" value="1"/>
</dbReference>
<dbReference type="SUPFAM" id="SSF50692">
    <property type="entry name" value="ADC-like"/>
    <property type="match status" value="1"/>
</dbReference>
<dbReference type="HOGENOM" id="CLU_115305_2_1_4"/>
<dbReference type="PANTHER" id="PTHR21012">
    <property type="entry name" value="ASPARTATE 1-DECARBOXYLASE"/>
    <property type="match status" value="1"/>
</dbReference>
<comment type="similarity">
    <text evidence="9">Belongs to the PanD family.</text>
</comment>
<comment type="pathway">
    <text evidence="9">Cofactor biosynthesis; (R)-pantothenate biosynthesis; beta-alanine from L-aspartate: step 1/1.</text>
</comment>